<dbReference type="EMBL" id="JAGHKP010000003">
    <property type="protein sequence ID" value="MBO9153636.1"/>
    <property type="molecule type" value="Genomic_DNA"/>
</dbReference>
<dbReference type="Proteomes" id="UP000679126">
    <property type="component" value="Unassembled WGS sequence"/>
</dbReference>
<evidence type="ECO:0000313" key="4">
    <source>
        <dbReference type="EMBL" id="MBO9153636.1"/>
    </source>
</evidence>
<feature type="transmembrane region" description="Helical" evidence="1">
    <location>
        <begin position="562"/>
        <end position="586"/>
    </location>
</feature>
<accession>A0ABS3YG41</accession>
<feature type="transmembrane region" description="Helical" evidence="1">
    <location>
        <begin position="524"/>
        <end position="542"/>
    </location>
</feature>
<evidence type="ECO:0000256" key="2">
    <source>
        <dbReference type="SAM" id="SignalP"/>
    </source>
</evidence>
<evidence type="ECO:0000256" key="1">
    <source>
        <dbReference type="SAM" id="Phobius"/>
    </source>
</evidence>
<evidence type="ECO:0000313" key="5">
    <source>
        <dbReference type="Proteomes" id="UP000679126"/>
    </source>
</evidence>
<dbReference type="Gene3D" id="3.40.710.10">
    <property type="entry name" value="DD-peptidase/beta-lactamase superfamily"/>
    <property type="match status" value="1"/>
</dbReference>
<evidence type="ECO:0000259" key="3">
    <source>
        <dbReference type="Pfam" id="PF00144"/>
    </source>
</evidence>
<feature type="domain" description="Beta-lactamase-related" evidence="3">
    <location>
        <begin position="40"/>
        <end position="358"/>
    </location>
</feature>
<keyword evidence="2" id="KW-0732">Signal</keyword>
<dbReference type="PANTHER" id="PTHR46825:SF9">
    <property type="entry name" value="BETA-LACTAMASE-RELATED DOMAIN-CONTAINING PROTEIN"/>
    <property type="match status" value="1"/>
</dbReference>
<keyword evidence="5" id="KW-1185">Reference proteome</keyword>
<dbReference type="InterPro" id="IPR012338">
    <property type="entry name" value="Beta-lactam/transpept-like"/>
</dbReference>
<dbReference type="PANTHER" id="PTHR46825">
    <property type="entry name" value="D-ALANYL-D-ALANINE-CARBOXYPEPTIDASE/ENDOPEPTIDASE AMPH"/>
    <property type="match status" value="1"/>
</dbReference>
<comment type="caution">
    <text evidence="4">The sequence shown here is derived from an EMBL/GenBank/DDBJ whole genome shotgun (WGS) entry which is preliminary data.</text>
</comment>
<name>A0ABS3YG41_9BACT</name>
<reference evidence="5" key="1">
    <citation type="submission" date="2021-03" db="EMBL/GenBank/DDBJ databases">
        <title>Assistant Professor.</title>
        <authorList>
            <person name="Huq M.A."/>
        </authorList>
    </citation>
    <scope>NUCLEOTIDE SEQUENCE [LARGE SCALE GENOMIC DNA]</scope>
    <source>
        <strain evidence="5">MAH-28</strain>
    </source>
</reference>
<keyword evidence="1" id="KW-0472">Membrane</keyword>
<feature type="transmembrane region" description="Helical" evidence="1">
    <location>
        <begin position="598"/>
        <end position="619"/>
    </location>
</feature>
<dbReference type="RefSeq" id="WP_209146638.1">
    <property type="nucleotide sequence ID" value="NZ_JAGHKP010000003.1"/>
</dbReference>
<proteinExistence type="predicted"/>
<feature type="transmembrane region" description="Helical" evidence="1">
    <location>
        <begin position="492"/>
        <end position="517"/>
    </location>
</feature>
<keyword evidence="1" id="KW-1133">Transmembrane helix</keyword>
<keyword evidence="1" id="KW-0812">Transmembrane</keyword>
<feature type="signal peptide" evidence="2">
    <location>
        <begin position="1"/>
        <end position="22"/>
    </location>
</feature>
<gene>
    <name evidence="4" type="ORF">J7I43_15510</name>
</gene>
<organism evidence="4 5">
    <name type="scientific">Chitinophaga chungangae</name>
    <dbReference type="NCBI Taxonomy" id="2821488"/>
    <lineage>
        <taxon>Bacteria</taxon>
        <taxon>Pseudomonadati</taxon>
        <taxon>Bacteroidota</taxon>
        <taxon>Chitinophagia</taxon>
        <taxon>Chitinophagales</taxon>
        <taxon>Chitinophagaceae</taxon>
        <taxon>Chitinophaga</taxon>
    </lineage>
</organism>
<dbReference type="SUPFAM" id="SSF56601">
    <property type="entry name" value="beta-lactamase/transpeptidase-like"/>
    <property type="match status" value="1"/>
</dbReference>
<dbReference type="InterPro" id="IPR050491">
    <property type="entry name" value="AmpC-like"/>
</dbReference>
<protein>
    <submittedName>
        <fullName evidence="4">Beta-lactamase family protein</fullName>
    </submittedName>
</protein>
<feature type="chain" id="PRO_5045599328" evidence="2">
    <location>
        <begin position="23"/>
        <end position="627"/>
    </location>
</feature>
<dbReference type="Pfam" id="PF00144">
    <property type="entry name" value="Beta-lactamase"/>
    <property type="match status" value="1"/>
</dbReference>
<sequence>MKTIRRVFGTCLFSVFVLNGMAQTNSGYTRQGIDSLLQALETTIRENHMPGLMISIVTKDSILYSGGIGFADIEKKVKVNGATLFHLASITKTFTALGIQKLVSEGKLKLNDPIAAIAPEIPFENKWEKAHPVRVIHLLEHTAGFDDVHLNNMVNTSGKPRQGIEAISFVKNSLRSRWKPGEKFSYASPGYEVLGYIIQKLSGRPWNEYIAGEVFRPLGMAHTGYDLDGKEKENYATGYYHDDGRFVPFPFYMPGGNGAASALVSGADDMAVFLRHLLNGWKMDSIHWLPESYLADMETIHSTLAAKHGLQTGYSPGFDLFPNNKKVTFRGHNGKGEGFGSWIFYNREAGIGYAISNNGGQILWPVSVLIERFLTQPFEKPVLPESQEDLSHLASFTGYYKFTNPRSEMWSFHEQIFKGVQLSFAGNQLVVRSGRGNTDTLLHAGGMLFRAKGDIIPAYVLGKDEDGRPFFQGRGNEFYSQSDRWPVVVQQVLIYGGILAMLVSLLLLPVLLLLAAFKKLSWKILPAALFPALAVGSIFLAYRKLSVTDAIDKAIFTSVNATTLTIFLGSAAFGLFTLCGALFLFRKWNRINSKWLKGIFAANILLLCYMTGLLLYHGWIGVRVWAL</sequence>
<dbReference type="InterPro" id="IPR001466">
    <property type="entry name" value="Beta-lactam-related"/>
</dbReference>